<reference evidence="5" key="1">
    <citation type="submission" date="2023-07" db="EMBL/GenBank/DDBJ databases">
        <title>Genome content predicts the carbon catabolic preferences of heterotrophic bacteria.</title>
        <authorList>
            <person name="Gralka M."/>
        </authorList>
    </citation>
    <scope>NUCLEOTIDE SEQUENCE</scope>
    <source>
        <strain evidence="5">4G09</strain>
    </source>
</reference>
<dbReference type="Gene3D" id="1.10.3080.10">
    <property type="entry name" value="Clc chloride channel"/>
    <property type="match status" value="1"/>
</dbReference>
<proteinExistence type="predicted"/>
<dbReference type="InterPro" id="IPR014743">
    <property type="entry name" value="Cl-channel_core"/>
</dbReference>
<keyword evidence="6" id="KW-1185">Reference proteome</keyword>
<sequence>AAFLIASFASFTGFKQYRLGIPFVIHRISRHYGQMPLYYTLNQFVGGALALIRGVSVGRDGPSVPMGAPGASILADKL</sequence>
<comment type="caution">
    <text evidence="5">The sequence shown here is derived from an EMBL/GenBank/DDBJ whole genome shotgun (WGS) entry which is preliminary data.</text>
</comment>
<evidence type="ECO:0000256" key="2">
    <source>
        <dbReference type="ARBA" id="ARBA00022692"/>
    </source>
</evidence>
<accession>A0ABT9FK78</accession>
<evidence type="ECO:0000256" key="1">
    <source>
        <dbReference type="ARBA" id="ARBA00004141"/>
    </source>
</evidence>
<name>A0ABT9FK78_9GAMM</name>
<gene>
    <name evidence="5" type="ORF">Q8W34_21595</name>
</gene>
<dbReference type="SUPFAM" id="SSF81340">
    <property type="entry name" value="Clc chloride channel"/>
    <property type="match status" value="1"/>
</dbReference>
<feature type="non-terminal residue" evidence="5">
    <location>
        <position position="1"/>
    </location>
</feature>
<evidence type="ECO:0000256" key="4">
    <source>
        <dbReference type="ARBA" id="ARBA00023136"/>
    </source>
</evidence>
<dbReference type="EMBL" id="JAUYVT010000230">
    <property type="protein sequence ID" value="MDP2567205.1"/>
    <property type="molecule type" value="Genomic_DNA"/>
</dbReference>
<evidence type="ECO:0000256" key="3">
    <source>
        <dbReference type="ARBA" id="ARBA00022989"/>
    </source>
</evidence>
<protein>
    <submittedName>
        <fullName evidence="5">Chloride channel protein</fullName>
    </submittedName>
</protein>
<evidence type="ECO:0000313" key="6">
    <source>
        <dbReference type="Proteomes" id="UP001177212"/>
    </source>
</evidence>
<dbReference type="Pfam" id="PF00654">
    <property type="entry name" value="Voltage_CLC"/>
    <property type="match status" value="1"/>
</dbReference>
<keyword evidence="4" id="KW-0472">Membrane</keyword>
<dbReference type="Proteomes" id="UP001177212">
    <property type="component" value="Unassembled WGS sequence"/>
</dbReference>
<keyword evidence="3" id="KW-1133">Transmembrane helix</keyword>
<comment type="subcellular location">
    <subcellularLocation>
        <location evidence="1">Membrane</location>
        <topology evidence="1">Multi-pass membrane protein</topology>
    </subcellularLocation>
</comment>
<organism evidence="5 6">
    <name type="scientific">Pseudoalteromonas marina</name>
    <dbReference type="NCBI Taxonomy" id="267375"/>
    <lineage>
        <taxon>Bacteria</taxon>
        <taxon>Pseudomonadati</taxon>
        <taxon>Pseudomonadota</taxon>
        <taxon>Gammaproteobacteria</taxon>
        <taxon>Alteromonadales</taxon>
        <taxon>Pseudoalteromonadaceae</taxon>
        <taxon>Pseudoalteromonas</taxon>
    </lineage>
</organism>
<feature type="non-terminal residue" evidence="5">
    <location>
        <position position="78"/>
    </location>
</feature>
<dbReference type="InterPro" id="IPR001807">
    <property type="entry name" value="ClC"/>
</dbReference>
<keyword evidence="2" id="KW-0812">Transmembrane</keyword>
<dbReference type="RefSeq" id="WP_305473541.1">
    <property type="nucleotide sequence ID" value="NZ_JAUYVT010000230.1"/>
</dbReference>
<evidence type="ECO:0000313" key="5">
    <source>
        <dbReference type="EMBL" id="MDP2567205.1"/>
    </source>
</evidence>